<evidence type="ECO:0000256" key="8">
    <source>
        <dbReference type="ARBA" id="ARBA00023121"/>
    </source>
</evidence>
<dbReference type="PROSITE" id="PS50195">
    <property type="entry name" value="PX"/>
    <property type="match status" value="1"/>
</dbReference>
<evidence type="ECO:0000256" key="11">
    <source>
        <dbReference type="SAM" id="MobiDB-lite"/>
    </source>
</evidence>
<keyword evidence="6" id="KW-0967">Endosome</keyword>
<evidence type="ECO:0000256" key="5">
    <source>
        <dbReference type="ARBA" id="ARBA00022490"/>
    </source>
</evidence>
<comment type="caution">
    <text evidence="13">The sequence shown here is derived from an EMBL/GenBank/DDBJ whole genome shotgun (WGS) entry which is preliminary data.</text>
</comment>
<keyword evidence="9" id="KW-0472">Membrane</keyword>
<evidence type="ECO:0000256" key="3">
    <source>
        <dbReference type="ARBA" id="ARBA00010883"/>
    </source>
</evidence>
<evidence type="ECO:0000256" key="6">
    <source>
        <dbReference type="ARBA" id="ARBA00022753"/>
    </source>
</evidence>
<feature type="region of interest" description="Disordered" evidence="11">
    <location>
        <begin position="570"/>
        <end position="594"/>
    </location>
</feature>
<keyword evidence="7" id="KW-0653">Protein transport</keyword>
<feature type="compositionally biased region" description="Low complexity" evidence="11">
    <location>
        <begin position="233"/>
        <end position="246"/>
    </location>
</feature>
<sequence length="626" mass="69424">MERTCSDQLLGLPQKEYISVRVQNPTIHNTHEDGRYTTFEVILQTNSLSFTSKHSIVRRRYSDFTWLRKALARTTDVKPPSLPFGRLFGTFSESYLKERQAILTAFLEKVVRETLFLSNAALHLFLQTCLTKKEMDVLLKDVKRRGSMDSITRAIKRFGSRSPSIPANLCNVVSSPFDSNDSGMNESKSTPSFNYEHGSWIHKSNSWRRSYSPAESFGTHRFSDSSSNASYDSSVGFSGNNNSSSSKDGEWVIIETPPPSPRDISFDVTDSAFPPKDDVKSSDFTQVTWNLGDSCHHKLKSKGPSWNEFRMSKFMLSNSVSISDKSNLSPIPYFKPHSLESAINHFYTNHVDGSAHCKHCLKVKKTSDMRRASSDTNIRDLPLDEPNSNIFNRSTGDNESISTVSSPLRLITDVERSAPLVSLAPSTPVAAVKSLEEIEDSPHREQEESPEVKAEVTSDNLLEVESKEVHMEENTTPENQIYNLPVTEENEKSASASEPANHKSDSNKEDEKNASFEQNTMLLTANLDSVQLKKERRTSLPIVASKPTQSIFPSKSYPSLWSTAMKDKSLSTTANGHGASLAGSVDSGMGSTSSSNSYVIRNGKVVVEKEPAVLETAVSGADKSNL</sequence>
<dbReference type="EMBL" id="CAWYQH010000174">
    <property type="protein sequence ID" value="CAK8698435.1"/>
    <property type="molecule type" value="Genomic_DNA"/>
</dbReference>
<feature type="compositionally biased region" description="Basic and acidic residues" evidence="11">
    <location>
        <begin position="371"/>
        <end position="382"/>
    </location>
</feature>
<evidence type="ECO:0000256" key="2">
    <source>
        <dbReference type="ARBA" id="ARBA00004496"/>
    </source>
</evidence>
<dbReference type="InterPro" id="IPR001683">
    <property type="entry name" value="PX_dom"/>
</dbReference>
<keyword evidence="4" id="KW-0813">Transport</keyword>
<organism evidence="13 14">
    <name type="scientific">Clavelina lepadiformis</name>
    <name type="common">Light-bulb sea squirt</name>
    <name type="synonym">Ascidia lepadiformis</name>
    <dbReference type="NCBI Taxonomy" id="159417"/>
    <lineage>
        <taxon>Eukaryota</taxon>
        <taxon>Metazoa</taxon>
        <taxon>Chordata</taxon>
        <taxon>Tunicata</taxon>
        <taxon>Ascidiacea</taxon>
        <taxon>Aplousobranchia</taxon>
        <taxon>Clavelinidae</taxon>
        <taxon>Clavelina</taxon>
    </lineage>
</organism>
<protein>
    <recommendedName>
        <fullName evidence="12">PX domain-containing protein</fullName>
    </recommendedName>
</protein>
<dbReference type="Proteomes" id="UP001642483">
    <property type="component" value="Unassembled WGS sequence"/>
</dbReference>
<keyword evidence="8" id="KW-0446">Lipid-binding</keyword>
<dbReference type="SUPFAM" id="SSF64268">
    <property type="entry name" value="PX domain"/>
    <property type="match status" value="1"/>
</dbReference>
<dbReference type="SMART" id="SM00312">
    <property type="entry name" value="PX"/>
    <property type="match status" value="1"/>
</dbReference>
<evidence type="ECO:0000256" key="7">
    <source>
        <dbReference type="ARBA" id="ARBA00022927"/>
    </source>
</evidence>
<comment type="similarity">
    <text evidence="3">Belongs to the sorting nexin family.</text>
</comment>
<feature type="region of interest" description="Disordered" evidence="11">
    <location>
        <begin position="438"/>
        <end position="520"/>
    </location>
</feature>
<proteinExistence type="inferred from homology"/>
<feature type="compositionally biased region" description="Basic and acidic residues" evidence="11">
    <location>
        <begin position="438"/>
        <end position="456"/>
    </location>
</feature>
<feature type="compositionally biased region" description="Basic and acidic residues" evidence="11">
    <location>
        <begin position="464"/>
        <end position="473"/>
    </location>
</feature>
<accession>A0ABP0H366</accession>
<keyword evidence="14" id="KW-1185">Reference proteome</keyword>
<dbReference type="Gene3D" id="3.30.1520.10">
    <property type="entry name" value="Phox-like domain"/>
    <property type="match status" value="1"/>
</dbReference>
<dbReference type="InterPro" id="IPR036871">
    <property type="entry name" value="PX_dom_sf"/>
</dbReference>
<dbReference type="PANTHER" id="PTHR46209">
    <property type="entry name" value="PX DOMAIN-CONTAINING PROTEIN"/>
    <property type="match status" value="1"/>
</dbReference>
<keyword evidence="5" id="KW-0963">Cytoplasm</keyword>
<gene>
    <name evidence="13" type="ORF">CVLEPA_LOCUS31878</name>
</gene>
<evidence type="ECO:0000256" key="9">
    <source>
        <dbReference type="ARBA" id="ARBA00023136"/>
    </source>
</evidence>
<dbReference type="Pfam" id="PF00787">
    <property type="entry name" value="PX"/>
    <property type="match status" value="1"/>
</dbReference>
<reference evidence="13 14" key="1">
    <citation type="submission" date="2024-02" db="EMBL/GenBank/DDBJ databases">
        <authorList>
            <person name="Daric V."/>
            <person name="Darras S."/>
        </authorList>
    </citation>
    <scope>NUCLEOTIDE SEQUENCE [LARGE SCALE GENOMIC DNA]</scope>
</reference>
<dbReference type="PANTHER" id="PTHR46209:SF3">
    <property type="entry name" value="PX DOMAIN-CONTAINING PROTEIN"/>
    <property type="match status" value="1"/>
</dbReference>
<feature type="compositionally biased region" description="Low complexity" evidence="11">
    <location>
        <begin position="583"/>
        <end position="594"/>
    </location>
</feature>
<evidence type="ECO:0000313" key="13">
    <source>
        <dbReference type="EMBL" id="CAK8698435.1"/>
    </source>
</evidence>
<name>A0ABP0H366_CLALP</name>
<feature type="compositionally biased region" description="Polar residues" evidence="11">
    <location>
        <begin position="386"/>
        <end position="402"/>
    </location>
</feature>
<feature type="region of interest" description="Disordered" evidence="11">
    <location>
        <begin position="371"/>
        <end position="402"/>
    </location>
</feature>
<feature type="domain" description="PX" evidence="12">
    <location>
        <begin position="17"/>
        <end position="132"/>
    </location>
</feature>
<evidence type="ECO:0000313" key="14">
    <source>
        <dbReference type="Proteomes" id="UP001642483"/>
    </source>
</evidence>
<evidence type="ECO:0000256" key="1">
    <source>
        <dbReference type="ARBA" id="ARBA00004177"/>
    </source>
</evidence>
<dbReference type="InterPro" id="IPR043544">
    <property type="entry name" value="SNX10/11"/>
</dbReference>
<evidence type="ECO:0000259" key="12">
    <source>
        <dbReference type="PROSITE" id="PS50195"/>
    </source>
</evidence>
<evidence type="ECO:0000256" key="4">
    <source>
        <dbReference type="ARBA" id="ARBA00022448"/>
    </source>
</evidence>
<evidence type="ECO:0000256" key="10">
    <source>
        <dbReference type="ARBA" id="ARBA00029433"/>
    </source>
</evidence>
<comment type="subcellular location">
    <subcellularLocation>
        <location evidence="2">Cytoplasm</location>
    </subcellularLocation>
    <subcellularLocation>
        <location evidence="10">Endomembrane system</location>
        <topology evidence="10">Peripheral membrane protein</topology>
        <orientation evidence="10">Cytoplasmic side</orientation>
    </subcellularLocation>
    <subcellularLocation>
        <location evidence="1">Endosome</location>
    </subcellularLocation>
</comment>
<feature type="region of interest" description="Disordered" evidence="11">
    <location>
        <begin position="233"/>
        <end position="260"/>
    </location>
</feature>
<feature type="compositionally biased region" description="Basic and acidic residues" evidence="11">
    <location>
        <begin position="500"/>
        <end position="514"/>
    </location>
</feature>